<protein>
    <recommendedName>
        <fullName evidence="5">Tetrahydromethanopterin synthesis protein</fullName>
    </recommendedName>
</protein>
<dbReference type="OrthoDB" id="2112021at2"/>
<dbReference type="InterPro" id="IPR007386">
    <property type="entry name" value="DUF447_N"/>
</dbReference>
<evidence type="ECO:0000259" key="1">
    <source>
        <dbReference type="Pfam" id="PF04289"/>
    </source>
</evidence>
<dbReference type="Gene3D" id="2.30.110.10">
    <property type="entry name" value="Electron Transport, Fmn-binding Protein, Chain A"/>
    <property type="match status" value="1"/>
</dbReference>
<dbReference type="GeneID" id="90609531"/>
<dbReference type="EMBL" id="NIZW01000011">
    <property type="protein sequence ID" value="PHQ34462.1"/>
    <property type="molecule type" value="Genomic_DNA"/>
</dbReference>
<reference evidence="3 4" key="1">
    <citation type="submission" date="2017-06" db="EMBL/GenBank/DDBJ databases">
        <title>Description of Rhodopirellula bahusiensis sp. nov.</title>
        <authorList>
            <person name="Kizina J."/>
            <person name="Harder J."/>
        </authorList>
    </citation>
    <scope>NUCLEOTIDE SEQUENCE [LARGE SCALE GENOMIC DNA]</scope>
    <source>
        <strain evidence="3 4">SWK21</strain>
    </source>
</reference>
<gene>
    <name evidence="3" type="ORF">CEE69_15805</name>
</gene>
<dbReference type="SUPFAM" id="SSF50475">
    <property type="entry name" value="FMN-binding split barrel"/>
    <property type="match status" value="1"/>
</dbReference>
<evidence type="ECO:0000313" key="3">
    <source>
        <dbReference type="EMBL" id="PHQ34462.1"/>
    </source>
</evidence>
<evidence type="ECO:0008006" key="5">
    <source>
        <dbReference type="Google" id="ProtNLM"/>
    </source>
</evidence>
<dbReference type="Pfam" id="PF04289">
    <property type="entry name" value="DUF447_N"/>
    <property type="match status" value="1"/>
</dbReference>
<feature type="domain" description="DUF447" evidence="2">
    <location>
        <begin position="135"/>
        <end position="186"/>
    </location>
</feature>
<proteinExistence type="predicted"/>
<accession>A0A2G1W608</accession>
<evidence type="ECO:0000259" key="2">
    <source>
        <dbReference type="Pfam" id="PF20766"/>
    </source>
</evidence>
<dbReference type="InterPro" id="IPR012349">
    <property type="entry name" value="Split_barrel_FMN-bd"/>
</dbReference>
<dbReference type="Gene3D" id="1.20.58.290">
    <property type="entry name" value="Hypothetical membrane protein ta0354_69_121"/>
    <property type="match status" value="1"/>
</dbReference>
<comment type="caution">
    <text evidence="3">The sequence shown here is derived from an EMBL/GenBank/DDBJ whole genome shotgun (WGS) entry which is preliminary data.</text>
</comment>
<dbReference type="InterPro" id="IPR049288">
    <property type="entry name" value="DUF447_C"/>
</dbReference>
<dbReference type="Pfam" id="PF20766">
    <property type="entry name" value="DUF447_C"/>
    <property type="match status" value="1"/>
</dbReference>
<evidence type="ECO:0000313" key="4">
    <source>
        <dbReference type="Proteomes" id="UP000225740"/>
    </source>
</evidence>
<feature type="domain" description="DUF447" evidence="1">
    <location>
        <begin position="4"/>
        <end position="128"/>
    </location>
</feature>
<dbReference type="RefSeq" id="WP_099261605.1">
    <property type="nucleotide sequence ID" value="NZ_NIZW01000011.1"/>
</dbReference>
<sequence>MILESLVTTMNKDGRVNLAPLGPIVRPAESPNKMPTFLLRPYQGSTTCSNLLDNGNAVIHVIDDALLIAKTAIGKVDATDMVVPVPGLDGTHVRLKRCHRWFAIRVTESGGTPPRHELTASCLDSGIVEPFFGFNRAKHAVIEAAVAATRLHLLPTQTIAEELERARVAIEKTGGVDEREALRLIQQHVRETSVS</sequence>
<keyword evidence="4" id="KW-1185">Reference proteome</keyword>
<name>A0A2G1W608_9BACT</name>
<dbReference type="AlphaFoldDB" id="A0A2G1W608"/>
<organism evidence="3 4">
    <name type="scientific">Rhodopirellula bahusiensis</name>
    <dbReference type="NCBI Taxonomy" id="2014065"/>
    <lineage>
        <taxon>Bacteria</taxon>
        <taxon>Pseudomonadati</taxon>
        <taxon>Planctomycetota</taxon>
        <taxon>Planctomycetia</taxon>
        <taxon>Pirellulales</taxon>
        <taxon>Pirellulaceae</taxon>
        <taxon>Rhodopirellula</taxon>
    </lineage>
</organism>
<dbReference type="Proteomes" id="UP000225740">
    <property type="component" value="Unassembled WGS sequence"/>
</dbReference>